<dbReference type="SUPFAM" id="SSF52317">
    <property type="entry name" value="Class I glutamine amidotransferase-like"/>
    <property type="match status" value="1"/>
</dbReference>
<dbReference type="Proteomes" id="UP001448858">
    <property type="component" value="Chromosome"/>
</dbReference>
<dbReference type="EMBL" id="CP151657">
    <property type="protein sequence ID" value="WZP14775.1"/>
    <property type="molecule type" value="Genomic_DNA"/>
</dbReference>
<dbReference type="Pfam" id="PF07722">
    <property type="entry name" value="Peptidase_C26"/>
    <property type="match status" value="1"/>
</dbReference>
<dbReference type="InterPro" id="IPR011697">
    <property type="entry name" value="Peptidase_C26"/>
</dbReference>
<proteinExistence type="predicted"/>
<gene>
    <name evidence="1" type="ORF">AAE021_11325</name>
</gene>
<dbReference type="InterPro" id="IPR029062">
    <property type="entry name" value="Class_I_gatase-like"/>
</dbReference>
<dbReference type="GO" id="GO:0016787">
    <property type="term" value="F:hydrolase activity"/>
    <property type="evidence" value="ECO:0007669"/>
    <property type="project" value="UniProtKB-KW"/>
</dbReference>
<name>A0ABZ2ZRP6_9MICC</name>
<dbReference type="RefSeq" id="WP_342022432.1">
    <property type="nucleotide sequence ID" value="NZ_CP151657.1"/>
</dbReference>
<evidence type="ECO:0000313" key="2">
    <source>
        <dbReference type="Proteomes" id="UP001448858"/>
    </source>
</evidence>
<dbReference type="CDD" id="cd01745">
    <property type="entry name" value="GATase1_2"/>
    <property type="match status" value="1"/>
</dbReference>
<dbReference type="Gene3D" id="3.40.50.880">
    <property type="match status" value="1"/>
</dbReference>
<keyword evidence="2" id="KW-1185">Reference proteome</keyword>
<accession>A0ABZ2ZRP6</accession>
<protein>
    <submittedName>
        <fullName evidence="1">Gamma-glutamyl-gamma-aminobutyrate hydrolase family protein</fullName>
    </submittedName>
</protein>
<keyword evidence="1" id="KW-0378">Hydrolase</keyword>
<dbReference type="InterPro" id="IPR044668">
    <property type="entry name" value="PuuD-like"/>
</dbReference>
<organism evidence="1 2">
    <name type="scientific">Arthrobacter citreus</name>
    <dbReference type="NCBI Taxonomy" id="1670"/>
    <lineage>
        <taxon>Bacteria</taxon>
        <taxon>Bacillati</taxon>
        <taxon>Actinomycetota</taxon>
        <taxon>Actinomycetes</taxon>
        <taxon>Micrococcales</taxon>
        <taxon>Micrococcaceae</taxon>
        <taxon>Arthrobacter</taxon>
    </lineage>
</organism>
<evidence type="ECO:0000313" key="1">
    <source>
        <dbReference type="EMBL" id="WZP14775.1"/>
    </source>
</evidence>
<sequence length="257" mass="25903">MPDGSSPRIALIWARSAASHSAGFSAKLQLLAESALAAVLDAGGTPVPVDSAAGPIDAAGYAGVLVLGGGDIDPRRYGGNSREPTLDNICPEADAAELAVIQDAAGRGIPVLGICRGMQLINVAFGGSLHEDLGAGSVHRLLAAHPAPAGTGMAAHAVVVSPGTLLADALGRRAGPTLPVQSGHHQAVRKLGRGLRISAAAADGVIEAVERLDGQPGWLLGVQWHPEAPGTEPGQFRALLDSFLAAARQPERNPAGA</sequence>
<dbReference type="PANTHER" id="PTHR43235:SF1">
    <property type="entry name" value="GLUTAMINE AMIDOTRANSFERASE PB2B2.05-RELATED"/>
    <property type="match status" value="1"/>
</dbReference>
<dbReference type="PROSITE" id="PS51273">
    <property type="entry name" value="GATASE_TYPE_1"/>
    <property type="match status" value="1"/>
</dbReference>
<reference evidence="1 2" key="1">
    <citation type="submission" date="2024-04" db="EMBL/GenBank/DDBJ databases">
        <title>Arthrobacter sp. from Plains bison fecal sample.</title>
        <authorList>
            <person name="Ruzzini A."/>
        </authorList>
    </citation>
    <scope>NUCLEOTIDE SEQUENCE [LARGE SCALE GENOMIC DNA]</scope>
    <source>
        <strain evidence="1 2">EINP1</strain>
    </source>
</reference>
<dbReference type="PANTHER" id="PTHR43235">
    <property type="entry name" value="GLUTAMINE AMIDOTRANSFERASE PB2B2.05-RELATED"/>
    <property type="match status" value="1"/>
</dbReference>